<evidence type="ECO:0000259" key="1">
    <source>
        <dbReference type="Pfam" id="PF13456"/>
    </source>
</evidence>
<dbReference type="Gene3D" id="3.30.420.10">
    <property type="entry name" value="Ribonuclease H-like superfamily/Ribonuclease H"/>
    <property type="match status" value="1"/>
</dbReference>
<keyword evidence="3" id="KW-1185">Reference proteome</keyword>
<protein>
    <recommendedName>
        <fullName evidence="1">RNase H type-1 domain-containing protein</fullName>
    </recommendedName>
</protein>
<dbReference type="InterPro" id="IPR036397">
    <property type="entry name" value="RNaseH_sf"/>
</dbReference>
<dbReference type="Proteomes" id="UP000275267">
    <property type="component" value="Unassembled WGS sequence"/>
</dbReference>
<dbReference type="AlphaFoldDB" id="A0A3L6R858"/>
<gene>
    <name evidence="2" type="ORF">C2845_PM06G23010</name>
</gene>
<evidence type="ECO:0000313" key="2">
    <source>
        <dbReference type="EMBL" id="RLM98555.1"/>
    </source>
</evidence>
<dbReference type="InterPro" id="IPR044730">
    <property type="entry name" value="RNase_H-like_dom_plant"/>
</dbReference>
<dbReference type="InterPro" id="IPR052929">
    <property type="entry name" value="RNase_H-like_EbsB-rel"/>
</dbReference>
<evidence type="ECO:0000313" key="3">
    <source>
        <dbReference type="Proteomes" id="UP000275267"/>
    </source>
</evidence>
<dbReference type="SUPFAM" id="SSF53098">
    <property type="entry name" value="Ribonuclease H-like"/>
    <property type="match status" value="1"/>
</dbReference>
<dbReference type="PANTHER" id="PTHR47074:SF70">
    <property type="entry name" value="OS07G0513450 PROTEIN"/>
    <property type="match status" value="1"/>
</dbReference>
<reference evidence="3" key="1">
    <citation type="journal article" date="2019" name="Nat. Commun.">
        <title>The genome of broomcorn millet.</title>
        <authorList>
            <person name="Zou C."/>
            <person name="Miki D."/>
            <person name="Li D."/>
            <person name="Tang Q."/>
            <person name="Xiao L."/>
            <person name="Rajput S."/>
            <person name="Deng P."/>
            <person name="Jia W."/>
            <person name="Huang R."/>
            <person name="Zhang M."/>
            <person name="Sun Y."/>
            <person name="Hu J."/>
            <person name="Fu X."/>
            <person name="Schnable P.S."/>
            <person name="Li F."/>
            <person name="Zhang H."/>
            <person name="Feng B."/>
            <person name="Zhu X."/>
            <person name="Liu R."/>
            <person name="Schnable J.C."/>
            <person name="Zhu J.-K."/>
            <person name="Zhang H."/>
        </authorList>
    </citation>
    <scope>NUCLEOTIDE SEQUENCE [LARGE SCALE GENOMIC DNA]</scope>
</reference>
<accession>A0A3L6R858</accession>
<dbReference type="EMBL" id="PQIB02000009">
    <property type="protein sequence ID" value="RLM98555.1"/>
    <property type="molecule type" value="Genomic_DNA"/>
</dbReference>
<dbReference type="InterPro" id="IPR002156">
    <property type="entry name" value="RNaseH_domain"/>
</dbReference>
<dbReference type="GO" id="GO:0003676">
    <property type="term" value="F:nucleic acid binding"/>
    <property type="evidence" value="ECO:0007669"/>
    <property type="project" value="InterPro"/>
</dbReference>
<sequence length="102" mass="10797">MDGAWGFCIRDSDGNGVLAGSGRLNAVHDALSADGEACLAALKAAMDLGISRVILETDSSNLVKALSSNAFDQAPGGVLSRELRVLLSMHFVPEYCLYFSYL</sequence>
<proteinExistence type="predicted"/>
<dbReference type="CDD" id="cd06222">
    <property type="entry name" value="RNase_H_like"/>
    <property type="match status" value="1"/>
</dbReference>
<name>A0A3L6R858_PANMI</name>
<dbReference type="OrthoDB" id="695987at2759"/>
<feature type="domain" description="RNase H type-1" evidence="1">
    <location>
        <begin position="3"/>
        <end position="75"/>
    </location>
</feature>
<dbReference type="GO" id="GO:0004523">
    <property type="term" value="F:RNA-DNA hybrid ribonuclease activity"/>
    <property type="evidence" value="ECO:0007669"/>
    <property type="project" value="InterPro"/>
</dbReference>
<dbReference type="InterPro" id="IPR012337">
    <property type="entry name" value="RNaseH-like_sf"/>
</dbReference>
<dbReference type="PANTHER" id="PTHR47074">
    <property type="entry name" value="BNAC02G40300D PROTEIN"/>
    <property type="match status" value="1"/>
</dbReference>
<dbReference type="Pfam" id="PF13456">
    <property type="entry name" value="RVT_3"/>
    <property type="match status" value="1"/>
</dbReference>
<organism evidence="2 3">
    <name type="scientific">Panicum miliaceum</name>
    <name type="common">Proso millet</name>
    <name type="synonym">Broomcorn millet</name>
    <dbReference type="NCBI Taxonomy" id="4540"/>
    <lineage>
        <taxon>Eukaryota</taxon>
        <taxon>Viridiplantae</taxon>
        <taxon>Streptophyta</taxon>
        <taxon>Embryophyta</taxon>
        <taxon>Tracheophyta</taxon>
        <taxon>Spermatophyta</taxon>
        <taxon>Magnoliopsida</taxon>
        <taxon>Liliopsida</taxon>
        <taxon>Poales</taxon>
        <taxon>Poaceae</taxon>
        <taxon>PACMAD clade</taxon>
        <taxon>Panicoideae</taxon>
        <taxon>Panicodae</taxon>
        <taxon>Paniceae</taxon>
        <taxon>Panicinae</taxon>
        <taxon>Panicum</taxon>
        <taxon>Panicum sect. Panicum</taxon>
    </lineage>
</organism>
<comment type="caution">
    <text evidence="2">The sequence shown here is derived from an EMBL/GenBank/DDBJ whole genome shotgun (WGS) entry which is preliminary data.</text>
</comment>